<dbReference type="AlphaFoldDB" id="A0AA37F715"/>
<feature type="domain" description="Saccharopine dehydrogenase NADP binding" evidence="1">
    <location>
        <begin position="4"/>
        <end position="96"/>
    </location>
</feature>
<dbReference type="Gene3D" id="3.40.50.720">
    <property type="entry name" value="NAD(P)-binding Rossmann-like Domain"/>
    <property type="match status" value="1"/>
</dbReference>
<comment type="caution">
    <text evidence="2">The sequence shown here is derived from an EMBL/GenBank/DDBJ whole genome shotgun (WGS) entry which is preliminary data.</text>
</comment>
<dbReference type="Pfam" id="PF03435">
    <property type="entry name" value="Sacchrp_dh_NADP"/>
    <property type="match status" value="1"/>
</dbReference>
<protein>
    <recommendedName>
        <fullName evidence="1">Saccharopine dehydrogenase NADP binding domain-containing protein</fullName>
    </recommendedName>
</protein>
<dbReference type="InterPro" id="IPR036291">
    <property type="entry name" value="NAD(P)-bd_dom_sf"/>
</dbReference>
<name>A0AA37F715_9ACTN</name>
<reference evidence="2" key="1">
    <citation type="journal article" date="2014" name="Int. J. Syst. Evol. Microbiol.">
        <title>Complete genome sequence of Corynebacterium casei LMG S-19264T (=DSM 44701T), isolated from a smear-ripened cheese.</title>
        <authorList>
            <consortium name="US DOE Joint Genome Institute (JGI-PGF)"/>
            <person name="Walter F."/>
            <person name="Albersmeier A."/>
            <person name="Kalinowski J."/>
            <person name="Ruckert C."/>
        </authorList>
    </citation>
    <scope>NUCLEOTIDE SEQUENCE</scope>
    <source>
        <strain evidence="2">JCM 3093</strain>
    </source>
</reference>
<dbReference type="RefSeq" id="WP_191897074.1">
    <property type="nucleotide sequence ID" value="NZ_BMQD01000018.1"/>
</dbReference>
<organism evidence="2 3">
    <name type="scientific">Planomonospora parontospora</name>
    <dbReference type="NCBI Taxonomy" id="58119"/>
    <lineage>
        <taxon>Bacteria</taxon>
        <taxon>Bacillati</taxon>
        <taxon>Actinomycetota</taxon>
        <taxon>Actinomycetes</taxon>
        <taxon>Streptosporangiales</taxon>
        <taxon>Streptosporangiaceae</taxon>
        <taxon>Planomonospora</taxon>
    </lineage>
</organism>
<gene>
    <name evidence="2" type="ORF">GCM10010126_52110</name>
</gene>
<sequence length="343" mass="35751">MNTVLILGGYGAVGREAAAALVGRPGTNVVVAGRNPGKTAPIPGTTTVRVDAADPADLSRALDGADTVLMCAETDNVRVARACVERGIGYVDVTASHPLLTGLQRLDGAAREHGATLALSVGLIPGVTNLLARFCAEHSAADGLFIGALLGSGEAHGPAALAWTLDGLGRLDGSWTMRFPEPYGERTVHRFPFSDQYTLPATLGLGAARTGLCLDSRLLTRLLSVAGRPAVARLLRRPRVRRLLPAALGAVRVGDDGFAVTVRCGEVQASFSGRRQSRATGRMAALLIGRLPGLPAGAHHVEQLVDPAAFLTELAADGFDLDLGDGRCPHRRTRSACRSSAPR</sequence>
<evidence type="ECO:0000313" key="3">
    <source>
        <dbReference type="Proteomes" id="UP000627984"/>
    </source>
</evidence>
<dbReference type="SUPFAM" id="SSF51735">
    <property type="entry name" value="NAD(P)-binding Rossmann-fold domains"/>
    <property type="match status" value="1"/>
</dbReference>
<dbReference type="PANTHER" id="PTHR43796">
    <property type="entry name" value="CARBOXYNORSPERMIDINE SYNTHASE"/>
    <property type="match status" value="1"/>
</dbReference>
<accession>A0AA37F715</accession>
<reference evidence="2" key="2">
    <citation type="submission" date="2022-09" db="EMBL/GenBank/DDBJ databases">
        <authorList>
            <person name="Sun Q."/>
            <person name="Ohkuma M."/>
        </authorList>
    </citation>
    <scope>NUCLEOTIDE SEQUENCE</scope>
    <source>
        <strain evidence="2">JCM 3093</strain>
    </source>
</reference>
<evidence type="ECO:0000313" key="2">
    <source>
        <dbReference type="EMBL" id="GGK86427.1"/>
    </source>
</evidence>
<dbReference type="Proteomes" id="UP000627984">
    <property type="component" value="Unassembled WGS sequence"/>
</dbReference>
<evidence type="ECO:0000259" key="1">
    <source>
        <dbReference type="Pfam" id="PF03435"/>
    </source>
</evidence>
<dbReference type="InterPro" id="IPR005097">
    <property type="entry name" value="Sacchrp_dh_NADP-bd"/>
</dbReference>
<dbReference type="PANTHER" id="PTHR43796:SF2">
    <property type="entry name" value="CARBOXYNORSPERMIDINE SYNTHASE"/>
    <property type="match status" value="1"/>
</dbReference>
<dbReference type="EMBL" id="BMQD01000018">
    <property type="protein sequence ID" value="GGK86427.1"/>
    <property type="molecule type" value="Genomic_DNA"/>
</dbReference>
<proteinExistence type="predicted"/>